<dbReference type="Pfam" id="PF09346">
    <property type="entry name" value="SMI1_KNR4"/>
    <property type="match status" value="1"/>
</dbReference>
<name>A0A841Z124_9LIST</name>
<dbReference type="RefSeq" id="WP_185390041.1">
    <property type="nucleotide sequence ID" value="NZ_JAARQN010000016.1"/>
</dbReference>
<evidence type="ECO:0000313" key="2">
    <source>
        <dbReference type="EMBL" id="MBC1458842.1"/>
    </source>
</evidence>
<evidence type="ECO:0000313" key="3">
    <source>
        <dbReference type="Proteomes" id="UP000569903"/>
    </source>
</evidence>
<dbReference type="SUPFAM" id="SSF160631">
    <property type="entry name" value="SMI1/KNR4-like"/>
    <property type="match status" value="1"/>
</dbReference>
<feature type="domain" description="Knr4/Smi1-like" evidence="1">
    <location>
        <begin position="10"/>
        <end position="142"/>
    </location>
</feature>
<sequence length="146" mass="16680">MMKLSNPNGKVSEEDIQKFESINEFVLPQVYRAFLKDTNGGETEPSTFFISENEGASVLNSFFGLGDIYENLQDFIEIYDERLPDGFIPIGSDPGGNAICVSVNKDNSDNIYFWDHEEETENPNEMSNVFFLANDIEEFINNFYED</sequence>
<protein>
    <submittedName>
        <fullName evidence="2">SMI1/KNR4 family protein</fullName>
    </submittedName>
</protein>
<gene>
    <name evidence="2" type="ORF">HB850_13840</name>
</gene>
<reference evidence="2 3" key="1">
    <citation type="submission" date="2020-03" db="EMBL/GenBank/DDBJ databases">
        <title>Soil Listeria distribution.</title>
        <authorList>
            <person name="Liao J."/>
            <person name="Wiedmann M."/>
        </authorList>
    </citation>
    <scope>NUCLEOTIDE SEQUENCE [LARGE SCALE GENOMIC DNA]</scope>
    <source>
        <strain evidence="2 3">FSL L7-1614</strain>
    </source>
</reference>
<dbReference type="Gene3D" id="3.40.1580.10">
    <property type="entry name" value="SMI1/KNR4-like"/>
    <property type="match status" value="1"/>
</dbReference>
<dbReference type="InterPro" id="IPR018958">
    <property type="entry name" value="Knr4/Smi1-like_dom"/>
</dbReference>
<dbReference type="Proteomes" id="UP000569903">
    <property type="component" value="Unassembled WGS sequence"/>
</dbReference>
<dbReference type="InterPro" id="IPR037883">
    <property type="entry name" value="Knr4/Smi1-like_sf"/>
</dbReference>
<dbReference type="AlphaFoldDB" id="A0A841Z124"/>
<evidence type="ECO:0000259" key="1">
    <source>
        <dbReference type="SMART" id="SM00860"/>
    </source>
</evidence>
<dbReference type="SMART" id="SM00860">
    <property type="entry name" value="SMI1_KNR4"/>
    <property type="match status" value="1"/>
</dbReference>
<comment type="caution">
    <text evidence="2">The sequence shown here is derived from an EMBL/GenBank/DDBJ whole genome shotgun (WGS) entry which is preliminary data.</text>
</comment>
<dbReference type="EMBL" id="JAARQN010000016">
    <property type="protein sequence ID" value="MBC1458842.1"/>
    <property type="molecule type" value="Genomic_DNA"/>
</dbReference>
<accession>A0A841Z124</accession>
<proteinExistence type="predicted"/>
<organism evidence="2 3">
    <name type="scientific">Listeria newyorkensis</name>
    <dbReference type="NCBI Taxonomy" id="1497681"/>
    <lineage>
        <taxon>Bacteria</taxon>
        <taxon>Bacillati</taxon>
        <taxon>Bacillota</taxon>
        <taxon>Bacilli</taxon>
        <taxon>Bacillales</taxon>
        <taxon>Listeriaceae</taxon>
        <taxon>Listeria</taxon>
    </lineage>
</organism>